<evidence type="ECO:0000256" key="11">
    <source>
        <dbReference type="ARBA" id="ARBA00023235"/>
    </source>
</evidence>
<evidence type="ECO:0000256" key="8">
    <source>
        <dbReference type="ARBA" id="ARBA00023125"/>
    </source>
</evidence>
<dbReference type="NCBIfam" id="NF008165">
    <property type="entry name" value="PRK10917.1-3"/>
    <property type="match status" value="1"/>
</dbReference>
<dbReference type="NCBIfam" id="NF008168">
    <property type="entry name" value="PRK10917.2-2"/>
    <property type="match status" value="1"/>
</dbReference>
<evidence type="ECO:0000256" key="13">
    <source>
        <dbReference type="ARBA" id="ARBA00034808"/>
    </source>
</evidence>
<dbReference type="InterPro" id="IPR004609">
    <property type="entry name" value="ATP-dep_DNA_helicase_RecG"/>
</dbReference>
<comment type="function">
    <text evidence="15">Plays a critical role in recombination and DNA repair. Helps process Holliday junction intermediates to mature products by catalyzing branch migration. Has replication fork regression activity, unwinds stalled or blocked replication forks to make a HJ that can be resolved. Has a DNA unwinding activity characteristic of a DNA helicase with 3'-5' polarity.</text>
</comment>
<gene>
    <name evidence="18" type="primary">recG</name>
    <name evidence="18" type="ORF">ERS852473_00302</name>
</gene>
<accession>A0ABP2AP43</accession>
<comment type="similarity">
    <text evidence="1 15">Belongs to the helicase family. RecG subfamily.</text>
</comment>
<sequence length="677" mass="77433">MDIYSDISSIDGVGKKTQEKFNKLGIFTVLDLLLYFPRDYTFLNVDILNINNLNKGKSILRCRVEKYIGTVLTRSGKRLTTIEFSYGNKRVLGKWFNSSYISKKFIIGKEYNLLGIFKEVGANVEVINPIISCNDSFESRIIPVYKLKDDIKNTMITKVINIVLDNISIKDNLTEDIIKRYNLISLDNAIRQIHFPKNKQVLNDAIERLKFQELFTYSLKLMMLKNKVNNKEGIEFRIFTKELIEIKKSLPYDLTNAQNKVIRQILHDAKRPVAMNRLVQGDVGSGKTLVALIALFNAYKNNYQCAFMAPTEILAVQHFNEAKKILKDFNVSIELLTGNTKKKEKDRIKDIIRQGTPVIVIGTHALIEDSVEFKNLGLIVTDEQHRFGVKQRSKLINKNKMCDVLVMTATPIPRTVSLYLYGDLEISVIDEMPPGRKKIETLLFDKQSRKIAYKMALDEIKEGRQIYIVAPLIEDNEKLKLNSVEMVYKEIKSSVFSNIHVEILHGKMTSKEKNDIINGFKEGDIKAIVSTTVIEVGVNVPNASVMIIENAERFGLAQLHQLRGRVGRGEYNSKCFLISDGVNSITKRRMDIMTKSSDGFYIAEQDFKLRGSGEIFGVKQHGDDQFILANVIEDIDILRCANKEAREIVQNKNQESKKICYEISRGLENTRKYICFN</sequence>
<dbReference type="InterPro" id="IPR045562">
    <property type="entry name" value="RecG_dom3_C"/>
</dbReference>
<dbReference type="PROSITE" id="PS51192">
    <property type="entry name" value="HELICASE_ATP_BIND_1"/>
    <property type="match status" value="1"/>
</dbReference>
<dbReference type="Pfam" id="PF17191">
    <property type="entry name" value="RecG_wedge"/>
    <property type="match status" value="1"/>
</dbReference>
<proteinExistence type="inferred from homology"/>
<comment type="caution">
    <text evidence="18">The sequence shown here is derived from an EMBL/GenBank/DDBJ whole genome shotgun (WGS) entry which is preliminary data.</text>
</comment>
<evidence type="ECO:0000256" key="15">
    <source>
        <dbReference type="RuleBase" id="RU363016"/>
    </source>
</evidence>
<keyword evidence="10 15" id="KW-0234">DNA repair</keyword>
<keyword evidence="7 15" id="KW-0067">ATP-binding</keyword>
<dbReference type="GO" id="GO:0016787">
    <property type="term" value="F:hydrolase activity"/>
    <property type="evidence" value="ECO:0007669"/>
    <property type="project" value="UniProtKB-KW"/>
</dbReference>
<keyword evidence="5 15" id="KW-0378">Hydrolase</keyword>
<dbReference type="EMBL" id="CYZR01000001">
    <property type="protein sequence ID" value="CUN48691.1"/>
    <property type="molecule type" value="Genomic_DNA"/>
</dbReference>
<dbReference type="Proteomes" id="UP000095488">
    <property type="component" value="Unassembled WGS sequence"/>
</dbReference>
<dbReference type="Gene3D" id="2.40.50.140">
    <property type="entry name" value="Nucleic acid-binding proteins"/>
    <property type="match status" value="1"/>
</dbReference>
<dbReference type="CDD" id="cd17992">
    <property type="entry name" value="DEXHc_RecG"/>
    <property type="match status" value="1"/>
</dbReference>
<dbReference type="InterPro" id="IPR014001">
    <property type="entry name" value="Helicase_ATP-bd"/>
</dbReference>
<evidence type="ECO:0000256" key="10">
    <source>
        <dbReference type="ARBA" id="ARBA00023204"/>
    </source>
</evidence>
<evidence type="ECO:0000256" key="1">
    <source>
        <dbReference type="ARBA" id="ARBA00007504"/>
    </source>
</evidence>
<evidence type="ECO:0000256" key="2">
    <source>
        <dbReference type="ARBA" id="ARBA00017846"/>
    </source>
</evidence>
<name>A0ABP2AP43_SARVE</name>
<dbReference type="InterPro" id="IPR011545">
    <property type="entry name" value="DEAD/DEAH_box_helicase_dom"/>
</dbReference>
<dbReference type="SUPFAM" id="SSF50249">
    <property type="entry name" value="Nucleic acid-binding proteins"/>
    <property type="match status" value="1"/>
</dbReference>
<evidence type="ECO:0000256" key="4">
    <source>
        <dbReference type="ARBA" id="ARBA00022763"/>
    </source>
</evidence>
<evidence type="ECO:0000313" key="18">
    <source>
        <dbReference type="EMBL" id="CUN48691.1"/>
    </source>
</evidence>
<dbReference type="RefSeq" id="WP_055257195.1">
    <property type="nucleotide sequence ID" value="NZ_CABIXL010000001.1"/>
</dbReference>
<dbReference type="NCBIfam" id="TIGR00643">
    <property type="entry name" value="recG"/>
    <property type="match status" value="1"/>
</dbReference>
<evidence type="ECO:0000259" key="17">
    <source>
        <dbReference type="PROSITE" id="PS51194"/>
    </source>
</evidence>
<keyword evidence="4 15" id="KW-0227">DNA damage</keyword>
<evidence type="ECO:0000256" key="7">
    <source>
        <dbReference type="ARBA" id="ARBA00022840"/>
    </source>
</evidence>
<protein>
    <recommendedName>
        <fullName evidence="2 15">ATP-dependent DNA helicase RecG</fullName>
        <ecNumber evidence="13 15">5.6.2.4</ecNumber>
    </recommendedName>
</protein>
<dbReference type="Gene3D" id="3.40.50.300">
    <property type="entry name" value="P-loop containing nucleotide triphosphate hydrolases"/>
    <property type="match status" value="2"/>
</dbReference>
<dbReference type="Pfam" id="PF00271">
    <property type="entry name" value="Helicase_C"/>
    <property type="match status" value="1"/>
</dbReference>
<dbReference type="EC" id="5.6.2.4" evidence="13 15"/>
<evidence type="ECO:0000256" key="14">
    <source>
        <dbReference type="ARBA" id="ARBA00048988"/>
    </source>
</evidence>
<evidence type="ECO:0000256" key="12">
    <source>
        <dbReference type="ARBA" id="ARBA00034617"/>
    </source>
</evidence>
<keyword evidence="19" id="KW-1185">Reference proteome</keyword>
<dbReference type="InterPro" id="IPR033454">
    <property type="entry name" value="RecG_wedge"/>
</dbReference>
<dbReference type="SMART" id="SM00490">
    <property type="entry name" value="HELICc"/>
    <property type="match status" value="1"/>
</dbReference>
<keyword evidence="11" id="KW-0413">Isomerase</keyword>
<dbReference type="PANTHER" id="PTHR47964">
    <property type="entry name" value="ATP-DEPENDENT DNA HELICASE HOMOLOG RECG, CHLOROPLASTIC"/>
    <property type="match status" value="1"/>
</dbReference>
<keyword evidence="8" id="KW-0238">DNA-binding</keyword>
<keyword evidence="6 15" id="KW-0347">Helicase</keyword>
<evidence type="ECO:0000256" key="5">
    <source>
        <dbReference type="ARBA" id="ARBA00022801"/>
    </source>
</evidence>
<dbReference type="Pfam" id="PF00270">
    <property type="entry name" value="DEAD"/>
    <property type="match status" value="1"/>
</dbReference>
<organism evidence="18 19">
    <name type="scientific">Sarcina ventriculi</name>
    <name type="common">Clostridium ventriculi</name>
    <dbReference type="NCBI Taxonomy" id="1267"/>
    <lineage>
        <taxon>Bacteria</taxon>
        <taxon>Bacillati</taxon>
        <taxon>Bacillota</taxon>
        <taxon>Clostridia</taxon>
        <taxon>Eubacteriales</taxon>
        <taxon>Clostridiaceae</taxon>
        <taxon>Sarcina</taxon>
    </lineage>
</organism>
<dbReference type="InterPro" id="IPR027417">
    <property type="entry name" value="P-loop_NTPase"/>
</dbReference>
<keyword evidence="9 15" id="KW-0233">DNA recombination</keyword>
<dbReference type="InterPro" id="IPR012340">
    <property type="entry name" value="NA-bd_OB-fold"/>
</dbReference>
<dbReference type="SUPFAM" id="SSF52540">
    <property type="entry name" value="P-loop containing nucleoside triphosphate hydrolases"/>
    <property type="match status" value="2"/>
</dbReference>
<comment type="catalytic activity">
    <reaction evidence="14 15">
        <text>ATP + H2O = ADP + phosphate + H(+)</text>
        <dbReference type="Rhea" id="RHEA:13065"/>
        <dbReference type="ChEBI" id="CHEBI:15377"/>
        <dbReference type="ChEBI" id="CHEBI:15378"/>
        <dbReference type="ChEBI" id="CHEBI:30616"/>
        <dbReference type="ChEBI" id="CHEBI:43474"/>
        <dbReference type="ChEBI" id="CHEBI:456216"/>
        <dbReference type="EC" id="5.6.2.4"/>
    </reaction>
</comment>
<evidence type="ECO:0000256" key="9">
    <source>
        <dbReference type="ARBA" id="ARBA00023172"/>
    </source>
</evidence>
<dbReference type="GO" id="GO:0003678">
    <property type="term" value="F:DNA helicase activity"/>
    <property type="evidence" value="ECO:0007669"/>
    <property type="project" value="UniProtKB-EC"/>
</dbReference>
<evidence type="ECO:0000259" key="16">
    <source>
        <dbReference type="PROSITE" id="PS51192"/>
    </source>
</evidence>
<evidence type="ECO:0000313" key="19">
    <source>
        <dbReference type="Proteomes" id="UP000095488"/>
    </source>
</evidence>
<evidence type="ECO:0000256" key="3">
    <source>
        <dbReference type="ARBA" id="ARBA00022741"/>
    </source>
</evidence>
<dbReference type="SMART" id="SM00487">
    <property type="entry name" value="DEXDc"/>
    <property type="match status" value="1"/>
</dbReference>
<dbReference type="Pfam" id="PF19833">
    <property type="entry name" value="RecG_dom3_C"/>
    <property type="match status" value="1"/>
</dbReference>
<evidence type="ECO:0000256" key="6">
    <source>
        <dbReference type="ARBA" id="ARBA00022806"/>
    </source>
</evidence>
<dbReference type="PANTHER" id="PTHR47964:SF1">
    <property type="entry name" value="ATP-DEPENDENT DNA HELICASE HOMOLOG RECG, CHLOROPLASTIC"/>
    <property type="match status" value="1"/>
</dbReference>
<dbReference type="PROSITE" id="PS51194">
    <property type="entry name" value="HELICASE_CTER"/>
    <property type="match status" value="1"/>
</dbReference>
<dbReference type="InterPro" id="IPR001650">
    <property type="entry name" value="Helicase_C-like"/>
</dbReference>
<comment type="catalytic activity">
    <reaction evidence="12 15">
        <text>Couples ATP hydrolysis with the unwinding of duplex DNA by translocating in the 3'-5' direction.</text>
        <dbReference type="EC" id="5.6.2.4"/>
    </reaction>
</comment>
<reference evidence="18 19" key="1">
    <citation type="submission" date="2015-09" db="EMBL/GenBank/DDBJ databases">
        <authorList>
            <consortium name="Pathogen Informatics"/>
            <person name="Wu L."/>
            <person name="Ma J."/>
        </authorList>
    </citation>
    <scope>NUCLEOTIDE SEQUENCE [LARGE SCALE GENOMIC DNA]</scope>
    <source>
        <strain evidence="18 19">2789STDY5834858</strain>
    </source>
</reference>
<keyword evidence="3 15" id="KW-0547">Nucleotide-binding</keyword>
<dbReference type="InterPro" id="IPR047112">
    <property type="entry name" value="RecG/Mfd"/>
</dbReference>
<feature type="domain" description="Helicase C-terminal" evidence="17">
    <location>
        <begin position="462"/>
        <end position="608"/>
    </location>
</feature>
<feature type="domain" description="Helicase ATP-binding" evidence="16">
    <location>
        <begin position="268"/>
        <end position="429"/>
    </location>
</feature>